<organism evidence="2 3">
    <name type="scientific">candidate division TA06 bacterium</name>
    <dbReference type="NCBI Taxonomy" id="2250710"/>
    <lineage>
        <taxon>Bacteria</taxon>
        <taxon>Bacteria division TA06</taxon>
    </lineage>
</organism>
<gene>
    <name evidence="2" type="ORF">HY768_11415</name>
</gene>
<feature type="domain" description="Polymerase beta nucleotidyltransferase" evidence="1">
    <location>
        <begin position="17"/>
        <end position="111"/>
    </location>
</feature>
<name>A0A933ML95_UNCT6</name>
<dbReference type="CDD" id="cd05403">
    <property type="entry name" value="NT_KNTase_like"/>
    <property type="match status" value="1"/>
</dbReference>
<dbReference type="PANTHER" id="PTHR43449">
    <property type="entry name" value="NUCLEOTIDYLTRANSFERASE"/>
    <property type="match status" value="1"/>
</dbReference>
<dbReference type="PANTHER" id="PTHR43449:SF1">
    <property type="entry name" value="POLYMERASE BETA NUCLEOTIDYLTRANSFERASE DOMAIN-CONTAINING PROTEIN"/>
    <property type="match status" value="1"/>
</dbReference>
<reference evidence="2" key="1">
    <citation type="submission" date="2020-07" db="EMBL/GenBank/DDBJ databases">
        <title>Huge and variable diversity of episymbiotic CPR bacteria and DPANN archaea in groundwater ecosystems.</title>
        <authorList>
            <person name="He C.Y."/>
            <person name="Keren R."/>
            <person name="Whittaker M."/>
            <person name="Farag I.F."/>
            <person name="Doudna J."/>
            <person name="Cate J.H.D."/>
            <person name="Banfield J.F."/>
        </authorList>
    </citation>
    <scope>NUCLEOTIDE SEQUENCE</scope>
    <source>
        <strain evidence="2">NC_groundwater_1520_Pr4_B-0.1um_53_5</strain>
    </source>
</reference>
<evidence type="ECO:0000313" key="2">
    <source>
        <dbReference type="EMBL" id="MBI4727803.1"/>
    </source>
</evidence>
<dbReference type="EMBL" id="JACQXR010000158">
    <property type="protein sequence ID" value="MBI4727803.1"/>
    <property type="molecule type" value="Genomic_DNA"/>
</dbReference>
<dbReference type="InterPro" id="IPR043519">
    <property type="entry name" value="NT_sf"/>
</dbReference>
<accession>A0A933ML95</accession>
<evidence type="ECO:0000259" key="1">
    <source>
        <dbReference type="Pfam" id="PF18765"/>
    </source>
</evidence>
<protein>
    <submittedName>
        <fullName evidence="2">Nucleotidyltransferase domain-containing protein</fullName>
    </submittedName>
</protein>
<dbReference type="SUPFAM" id="SSF81301">
    <property type="entry name" value="Nucleotidyltransferase"/>
    <property type="match status" value="1"/>
</dbReference>
<comment type="caution">
    <text evidence="2">The sequence shown here is derived from an EMBL/GenBank/DDBJ whole genome shotgun (WGS) entry which is preliminary data.</text>
</comment>
<dbReference type="Gene3D" id="3.30.460.10">
    <property type="entry name" value="Beta Polymerase, domain 2"/>
    <property type="match status" value="1"/>
</dbReference>
<dbReference type="Proteomes" id="UP000736328">
    <property type="component" value="Unassembled WGS sequence"/>
</dbReference>
<dbReference type="InterPro" id="IPR041633">
    <property type="entry name" value="Polbeta"/>
</dbReference>
<evidence type="ECO:0000313" key="3">
    <source>
        <dbReference type="Proteomes" id="UP000736328"/>
    </source>
</evidence>
<sequence length="113" mass="12841">MAQKKNNLTLVKRKIRQYVKELSCDIKVDQAILFGSWAKGNHSHFSDIDIAIVSGDFSRFKRVRNIAFLLSHAGKIDSRIEPLPLTPEEIKDPDTRSFAAEILETGKVMYNAH</sequence>
<dbReference type="Pfam" id="PF18765">
    <property type="entry name" value="Polbeta"/>
    <property type="match status" value="1"/>
</dbReference>
<proteinExistence type="predicted"/>
<dbReference type="AlphaFoldDB" id="A0A933ML95"/>